<dbReference type="PROSITE" id="PS50004">
    <property type="entry name" value="C2"/>
    <property type="match status" value="1"/>
</dbReference>
<dbReference type="Proteomes" id="UP000007797">
    <property type="component" value="Unassembled WGS sequence"/>
</dbReference>
<sequence>MSAPPKPPSKNPNPGAPPPPAGTAAAPYQPAPGQYPPAAGGQQQYPPQPYQGAPPPGQYPPPGQQQQYQYPPPGQQQGGQQYPPQPQGQYPQPGQQPQQGQYPPPGQQPQQGQYPPPGQQYQQYPPPGQQYQQYPPPGQQYQQYPPPQQQQGQYPPPGVGQYQPPPPAGQGYPVSTAKPGVATGKNLVPPPGSRFTHAPINQLSIKIHSAKNLIAADLNGKSDPYVRLRVTSNSRTFQTKVIPKNLNPVWNESFIVEIQNAQYDLVVVEVYDKDAVGSDDLIGFVPIDPALLPKGIEVTTWEKLSWVPHGDINLSITAVNFGLENVPPQYPQEYINWRTALPSVSKKGNEKSKKKKDKNKVSKHSSGKGMGPFTGKAPPYGYTILNGWVKKQKSIVDKVSKDIGKGFKSLKKAIDKL</sequence>
<evidence type="ECO:0000313" key="4">
    <source>
        <dbReference type="Proteomes" id="UP000007797"/>
    </source>
</evidence>
<evidence type="ECO:0000313" key="3">
    <source>
        <dbReference type="EMBL" id="EGG14639.1"/>
    </source>
</evidence>
<gene>
    <name evidence="3" type="ORF">DFA_10897</name>
</gene>
<dbReference type="InterPro" id="IPR035892">
    <property type="entry name" value="C2_domain_sf"/>
</dbReference>
<feature type="domain" description="C2" evidence="2">
    <location>
        <begin position="189"/>
        <end position="302"/>
    </location>
</feature>
<dbReference type="CDD" id="cd00030">
    <property type="entry name" value="C2"/>
    <property type="match status" value="1"/>
</dbReference>
<dbReference type="OMA" id="YSIANGW"/>
<dbReference type="PRINTS" id="PR00360">
    <property type="entry name" value="C2DOMAIN"/>
</dbReference>
<dbReference type="PANTHER" id="PTHR47800:SF5">
    <property type="entry name" value="FER-1-LIKE PROTEIN 6"/>
    <property type="match status" value="1"/>
</dbReference>
<evidence type="ECO:0000256" key="1">
    <source>
        <dbReference type="SAM" id="MobiDB-lite"/>
    </source>
</evidence>
<dbReference type="SUPFAM" id="SSF49562">
    <property type="entry name" value="C2 domain (Calcium/lipid-binding domain, CaLB)"/>
    <property type="match status" value="1"/>
</dbReference>
<dbReference type="EMBL" id="GL883028">
    <property type="protein sequence ID" value="EGG14639.1"/>
    <property type="molecule type" value="Genomic_DNA"/>
</dbReference>
<reference evidence="4" key="1">
    <citation type="journal article" date="2011" name="Genome Res.">
        <title>Phylogeny-wide analysis of social amoeba genomes highlights ancient origins for complex intercellular communication.</title>
        <authorList>
            <person name="Heidel A.J."/>
            <person name="Lawal H.M."/>
            <person name="Felder M."/>
            <person name="Schilde C."/>
            <person name="Helps N.R."/>
            <person name="Tunggal B."/>
            <person name="Rivero F."/>
            <person name="John U."/>
            <person name="Schleicher M."/>
            <person name="Eichinger L."/>
            <person name="Platzer M."/>
            <person name="Noegel A.A."/>
            <person name="Schaap P."/>
            <person name="Gloeckner G."/>
        </authorList>
    </citation>
    <scope>NUCLEOTIDE SEQUENCE [LARGE SCALE GENOMIC DNA]</scope>
    <source>
        <strain evidence="4">SH3</strain>
    </source>
</reference>
<feature type="compositionally biased region" description="Pro residues" evidence="1">
    <location>
        <begin position="1"/>
        <end position="21"/>
    </location>
</feature>
<dbReference type="AlphaFoldDB" id="F4QBQ1"/>
<accession>F4QBQ1</accession>
<evidence type="ECO:0000259" key="2">
    <source>
        <dbReference type="PROSITE" id="PS50004"/>
    </source>
</evidence>
<dbReference type="SMART" id="SM00239">
    <property type="entry name" value="C2"/>
    <property type="match status" value="1"/>
</dbReference>
<feature type="compositionally biased region" description="Low complexity" evidence="1">
    <location>
        <begin position="78"/>
        <end position="101"/>
    </location>
</feature>
<dbReference type="OrthoDB" id="19392at2759"/>
<feature type="region of interest" description="Disordered" evidence="1">
    <location>
        <begin position="345"/>
        <end position="379"/>
    </location>
</feature>
<dbReference type="GO" id="GO:0010628">
    <property type="term" value="P:positive regulation of gene expression"/>
    <property type="evidence" value="ECO:0007669"/>
    <property type="project" value="TreeGrafter"/>
</dbReference>
<dbReference type="Gene3D" id="2.60.40.150">
    <property type="entry name" value="C2 domain"/>
    <property type="match status" value="1"/>
</dbReference>
<protein>
    <recommendedName>
        <fullName evidence="2">C2 domain-containing protein</fullName>
    </recommendedName>
</protein>
<name>F4QBQ1_CACFS</name>
<feature type="compositionally biased region" description="Pro residues" evidence="1">
    <location>
        <begin position="46"/>
        <end position="63"/>
    </location>
</feature>
<feature type="compositionally biased region" description="Low complexity" evidence="1">
    <location>
        <begin position="36"/>
        <end position="45"/>
    </location>
</feature>
<dbReference type="KEGG" id="dfa:DFA_10897"/>
<dbReference type="PANTHER" id="PTHR47800">
    <property type="entry name" value="C2 DOMAIN-CONTAINING PROTEIN"/>
    <property type="match status" value="1"/>
</dbReference>
<dbReference type="Pfam" id="PF00168">
    <property type="entry name" value="C2"/>
    <property type="match status" value="1"/>
</dbReference>
<dbReference type="GeneID" id="14866727"/>
<feature type="region of interest" description="Disordered" evidence="1">
    <location>
        <begin position="1"/>
        <end position="195"/>
    </location>
</feature>
<dbReference type="InterPro" id="IPR000008">
    <property type="entry name" value="C2_dom"/>
</dbReference>
<proteinExistence type="predicted"/>
<keyword evidence="4" id="KW-1185">Reference proteome</keyword>
<feature type="compositionally biased region" description="Pro residues" evidence="1">
    <location>
        <begin position="114"/>
        <end position="168"/>
    </location>
</feature>
<feature type="compositionally biased region" description="Basic residues" evidence="1">
    <location>
        <begin position="352"/>
        <end position="366"/>
    </location>
</feature>
<organism evidence="3 4">
    <name type="scientific">Cavenderia fasciculata</name>
    <name type="common">Slime mold</name>
    <name type="synonym">Dictyostelium fasciculatum</name>
    <dbReference type="NCBI Taxonomy" id="261658"/>
    <lineage>
        <taxon>Eukaryota</taxon>
        <taxon>Amoebozoa</taxon>
        <taxon>Evosea</taxon>
        <taxon>Eumycetozoa</taxon>
        <taxon>Dictyostelia</taxon>
        <taxon>Acytosteliales</taxon>
        <taxon>Cavenderiaceae</taxon>
        <taxon>Cavenderia</taxon>
    </lineage>
</organism>
<dbReference type="RefSeq" id="XP_004351147.1">
    <property type="nucleotide sequence ID" value="XM_004351095.1"/>
</dbReference>